<gene>
    <name evidence="2" type="ORF">M422DRAFT_255332</name>
</gene>
<dbReference type="HOGENOM" id="CLU_746335_0_0_1"/>
<dbReference type="OrthoDB" id="2402896at2759"/>
<evidence type="ECO:0000313" key="3">
    <source>
        <dbReference type="Proteomes" id="UP000054279"/>
    </source>
</evidence>
<keyword evidence="3" id="KW-1185">Reference proteome</keyword>
<reference evidence="2 3" key="1">
    <citation type="submission" date="2014-06" db="EMBL/GenBank/DDBJ databases">
        <title>Evolutionary Origins and Diversification of the Mycorrhizal Mutualists.</title>
        <authorList>
            <consortium name="DOE Joint Genome Institute"/>
            <consortium name="Mycorrhizal Genomics Consortium"/>
            <person name="Kohler A."/>
            <person name="Kuo A."/>
            <person name="Nagy L.G."/>
            <person name="Floudas D."/>
            <person name="Copeland A."/>
            <person name="Barry K.W."/>
            <person name="Cichocki N."/>
            <person name="Veneault-Fourrey C."/>
            <person name="LaButti K."/>
            <person name="Lindquist E.A."/>
            <person name="Lipzen A."/>
            <person name="Lundell T."/>
            <person name="Morin E."/>
            <person name="Murat C."/>
            <person name="Riley R."/>
            <person name="Ohm R."/>
            <person name="Sun H."/>
            <person name="Tunlid A."/>
            <person name="Henrissat B."/>
            <person name="Grigoriev I.V."/>
            <person name="Hibbett D.S."/>
            <person name="Martin F."/>
        </authorList>
    </citation>
    <scope>NUCLEOTIDE SEQUENCE [LARGE SCALE GENOMIC DNA]</scope>
    <source>
        <strain evidence="2 3">SS14</strain>
    </source>
</reference>
<protein>
    <submittedName>
        <fullName evidence="2">Uncharacterized protein</fullName>
    </submittedName>
</protein>
<dbReference type="Proteomes" id="UP000054279">
    <property type="component" value="Unassembled WGS sequence"/>
</dbReference>
<name>A0A0C9VJC5_SPHS4</name>
<feature type="compositionally biased region" description="Pro residues" evidence="1">
    <location>
        <begin position="211"/>
        <end position="225"/>
    </location>
</feature>
<evidence type="ECO:0000256" key="1">
    <source>
        <dbReference type="SAM" id="MobiDB-lite"/>
    </source>
</evidence>
<evidence type="ECO:0000313" key="2">
    <source>
        <dbReference type="EMBL" id="KIJ41712.1"/>
    </source>
</evidence>
<dbReference type="AlphaFoldDB" id="A0A0C9VJC5"/>
<sequence>MSQSVLKKYATPQVSEGFSKEFFGSLTFKAAKSLVLPQILHSDAINRAVWINGFSLQLETSIQETEYILSFLSLQPLFQEMEAQYQNGICAVQMELQTPHGSLEDWIHEPAPISTVETASTKAQQIETAITYTNFNHFDIKLKHPIFNFLHTTLSLVSLPKIISGSLLPPVELACVPINEAHYRPSALFTLPSDRTTGLTADLWEEIISAPIPPPPPPPPPPPRPHTASQPVHPGRQSIHLPPGAPIMGTTYKTLDAPKAAITAYEEGCGFKMHAGQSKCMSVQSGHLIKKLTMHCHGYGKPGQTHNMVVDPSDHCEGHSVKTDCMCHYNLNRVSYTDVFTLTLVNYSHNHGQNLAIGAKAPHPASVRGRS</sequence>
<proteinExistence type="predicted"/>
<organism evidence="2 3">
    <name type="scientific">Sphaerobolus stellatus (strain SS14)</name>
    <dbReference type="NCBI Taxonomy" id="990650"/>
    <lineage>
        <taxon>Eukaryota</taxon>
        <taxon>Fungi</taxon>
        <taxon>Dikarya</taxon>
        <taxon>Basidiomycota</taxon>
        <taxon>Agaricomycotina</taxon>
        <taxon>Agaricomycetes</taxon>
        <taxon>Phallomycetidae</taxon>
        <taxon>Geastrales</taxon>
        <taxon>Sphaerobolaceae</taxon>
        <taxon>Sphaerobolus</taxon>
    </lineage>
</organism>
<accession>A0A0C9VJC5</accession>
<dbReference type="EMBL" id="KN837135">
    <property type="protein sequence ID" value="KIJ41712.1"/>
    <property type="molecule type" value="Genomic_DNA"/>
</dbReference>
<feature type="region of interest" description="Disordered" evidence="1">
    <location>
        <begin position="208"/>
        <end position="243"/>
    </location>
</feature>